<proteinExistence type="predicted"/>
<evidence type="ECO:0000313" key="1">
    <source>
        <dbReference type="EMBL" id="SVB60980.1"/>
    </source>
</evidence>
<organism evidence="1">
    <name type="scientific">marine metagenome</name>
    <dbReference type="NCBI Taxonomy" id="408172"/>
    <lineage>
        <taxon>unclassified sequences</taxon>
        <taxon>metagenomes</taxon>
        <taxon>ecological metagenomes</taxon>
    </lineage>
</organism>
<reference evidence="1" key="1">
    <citation type="submission" date="2018-05" db="EMBL/GenBank/DDBJ databases">
        <authorList>
            <person name="Lanie J.A."/>
            <person name="Ng W.-L."/>
            <person name="Kazmierczak K.M."/>
            <person name="Andrzejewski T.M."/>
            <person name="Davidsen T.M."/>
            <person name="Wayne K.J."/>
            <person name="Tettelin H."/>
            <person name="Glass J.I."/>
            <person name="Rusch D."/>
            <person name="Podicherti R."/>
            <person name="Tsui H.-C.T."/>
            <person name="Winkler M.E."/>
        </authorList>
    </citation>
    <scope>NUCLEOTIDE SEQUENCE</scope>
</reference>
<name>A0A382FDI2_9ZZZZ</name>
<sequence length="195" mass="20820">VRSSAVEHCLDTAGVTGSNPVAPTIFLLLTKSKIIKDFMLKKFIVFTIFSLFLVSCSSTNPTNVKKSDSQKITQVDYGRVITSLPVKIKGESNWVGTTAGAMIGGLLGTQICGEKEIVGTKCQDIAVVFGTIGGAALGTVTQAMLGNHDGFQYIIDIDNSNKDSAFVQGDIEAIPDGQKVVILYGEDVRILPFEE</sequence>
<dbReference type="EMBL" id="UINC01049330">
    <property type="protein sequence ID" value="SVB60980.1"/>
    <property type="molecule type" value="Genomic_DNA"/>
</dbReference>
<gene>
    <name evidence="1" type="ORF">METZ01_LOCUS213834</name>
</gene>
<feature type="non-terminal residue" evidence="1">
    <location>
        <position position="1"/>
    </location>
</feature>
<accession>A0A382FDI2</accession>
<protein>
    <recommendedName>
        <fullName evidence="2">Glycine zipper 2TM domain-containing protein</fullName>
    </recommendedName>
</protein>
<dbReference type="AlphaFoldDB" id="A0A382FDI2"/>
<evidence type="ECO:0008006" key="2">
    <source>
        <dbReference type="Google" id="ProtNLM"/>
    </source>
</evidence>